<feature type="compositionally biased region" description="Low complexity" evidence="1">
    <location>
        <begin position="137"/>
        <end position="155"/>
    </location>
</feature>
<keyword evidence="3" id="KW-1185">Reference proteome</keyword>
<protein>
    <submittedName>
        <fullName evidence="2">Uncharacterized protein</fullName>
    </submittedName>
</protein>
<evidence type="ECO:0000313" key="2">
    <source>
        <dbReference type="EMBL" id="CAK0874003.1"/>
    </source>
</evidence>
<evidence type="ECO:0000256" key="1">
    <source>
        <dbReference type="SAM" id="MobiDB-lite"/>
    </source>
</evidence>
<dbReference type="EMBL" id="CAUYUJ010017349">
    <property type="protein sequence ID" value="CAK0874003.1"/>
    <property type="molecule type" value="Genomic_DNA"/>
</dbReference>
<feature type="region of interest" description="Disordered" evidence="1">
    <location>
        <begin position="66"/>
        <end position="249"/>
    </location>
</feature>
<proteinExistence type="predicted"/>
<gene>
    <name evidence="2" type="ORF">PCOR1329_LOCUS59044</name>
</gene>
<evidence type="ECO:0000313" key="3">
    <source>
        <dbReference type="Proteomes" id="UP001189429"/>
    </source>
</evidence>
<name>A0ABN9VL26_9DINO</name>
<organism evidence="2 3">
    <name type="scientific">Prorocentrum cordatum</name>
    <dbReference type="NCBI Taxonomy" id="2364126"/>
    <lineage>
        <taxon>Eukaryota</taxon>
        <taxon>Sar</taxon>
        <taxon>Alveolata</taxon>
        <taxon>Dinophyceae</taxon>
        <taxon>Prorocentrales</taxon>
        <taxon>Prorocentraceae</taxon>
        <taxon>Prorocentrum</taxon>
    </lineage>
</organism>
<accession>A0ABN9VL26</accession>
<dbReference type="Proteomes" id="UP001189429">
    <property type="component" value="Unassembled WGS sequence"/>
</dbReference>
<comment type="caution">
    <text evidence="2">The sequence shown here is derived from an EMBL/GenBank/DDBJ whole genome shotgun (WGS) entry which is preliminary data.</text>
</comment>
<sequence length="249" mass="25493">MAEPQPKTLSEDAKVGYTVRLLEDKGADAAAAFRKRIDSGEGIRAKGIFFGPATLRAALDRWEARQVRVSPPRPDASSLEPPAKARRTQGPAAPSAGPGTPSPQGGGLLQRLNSRRATARADPAEGAVPTPCRQPGARAEASPPSAASSSAAGRAARPRTPRPELRSPVGSPPRHAEANLQVPFSPTSASGTGGPPGPLGASGGLQARRWQGAPAACFHSETPTRAEDALSTASHTASRRSPLLAGALP</sequence>
<feature type="compositionally biased region" description="Low complexity" evidence="1">
    <location>
        <begin position="88"/>
        <end position="103"/>
    </location>
</feature>
<reference evidence="2" key="1">
    <citation type="submission" date="2023-10" db="EMBL/GenBank/DDBJ databases">
        <authorList>
            <person name="Chen Y."/>
            <person name="Shah S."/>
            <person name="Dougan E. K."/>
            <person name="Thang M."/>
            <person name="Chan C."/>
        </authorList>
    </citation>
    <scope>NUCLEOTIDE SEQUENCE [LARGE SCALE GENOMIC DNA]</scope>
</reference>